<protein>
    <submittedName>
        <fullName evidence="2">Uncharacterized protein</fullName>
    </submittedName>
</protein>
<name>A0A9E7H599_9LILI</name>
<dbReference type="OrthoDB" id="770890at2759"/>
<dbReference type="PANTHER" id="PTHR43049">
    <property type="entry name" value="EARLY ENDOSOME ANTIGEN"/>
    <property type="match status" value="1"/>
</dbReference>
<feature type="coiled-coil region" evidence="1">
    <location>
        <begin position="49"/>
        <end position="101"/>
    </location>
</feature>
<organism evidence="2 3">
    <name type="scientific">Musa troglodytarum</name>
    <name type="common">fe'i banana</name>
    <dbReference type="NCBI Taxonomy" id="320322"/>
    <lineage>
        <taxon>Eukaryota</taxon>
        <taxon>Viridiplantae</taxon>
        <taxon>Streptophyta</taxon>
        <taxon>Embryophyta</taxon>
        <taxon>Tracheophyta</taxon>
        <taxon>Spermatophyta</taxon>
        <taxon>Magnoliopsida</taxon>
        <taxon>Liliopsida</taxon>
        <taxon>Zingiberales</taxon>
        <taxon>Musaceae</taxon>
        <taxon>Musa</taxon>
    </lineage>
</organism>
<dbReference type="AlphaFoldDB" id="A0A9E7H599"/>
<dbReference type="PANTHER" id="PTHR43049:SF1">
    <property type="entry name" value="EARLY ENDOSOME ANTIGEN"/>
    <property type="match status" value="1"/>
</dbReference>
<reference evidence="2" key="1">
    <citation type="submission" date="2022-05" db="EMBL/GenBank/DDBJ databases">
        <title>The Musa troglodytarum L. genome provides insights into the mechanism of non-climacteric behaviour and enrichment of carotenoids.</title>
        <authorList>
            <person name="Wang J."/>
        </authorList>
    </citation>
    <scope>NUCLEOTIDE SEQUENCE</scope>
    <source>
        <tissue evidence="2">Leaf</tissue>
    </source>
</reference>
<evidence type="ECO:0000256" key="1">
    <source>
        <dbReference type="SAM" id="Coils"/>
    </source>
</evidence>
<accession>A0A9E7H599</accession>
<dbReference type="EMBL" id="CP097510">
    <property type="protein sequence ID" value="URE27045.1"/>
    <property type="molecule type" value="Genomic_DNA"/>
</dbReference>
<dbReference type="Proteomes" id="UP001055439">
    <property type="component" value="Chromosome 8"/>
</dbReference>
<sequence>MGENFTMSQELATYKTKINELKIEFNAVVAEKQVTSIQLHDSRKEMKVLMQINSDKEKHQLQITAAKEEYNKLTESYQKTRKELEAIIIQLEEQLSEQKTKEVSLSADMEILKAELAGMRSTVVEKDVILIPKLEEHTCIIEERDTLIQQLKKVQNDLHIAHRTIKEQRKMICHLL</sequence>
<proteinExistence type="predicted"/>
<evidence type="ECO:0000313" key="2">
    <source>
        <dbReference type="EMBL" id="URE27045.1"/>
    </source>
</evidence>
<keyword evidence="1" id="KW-0175">Coiled coil</keyword>
<gene>
    <name evidence="2" type="ORF">MUK42_22108</name>
</gene>
<evidence type="ECO:0000313" key="3">
    <source>
        <dbReference type="Proteomes" id="UP001055439"/>
    </source>
</evidence>
<keyword evidence="3" id="KW-1185">Reference proteome</keyword>